<dbReference type="GO" id="GO:0005634">
    <property type="term" value="C:nucleus"/>
    <property type="evidence" value="ECO:0007669"/>
    <property type="project" value="UniProtKB-SubCell"/>
</dbReference>
<gene>
    <name evidence="4" type="ORF">LOD99_4342</name>
</gene>
<evidence type="ECO:0000259" key="3">
    <source>
        <dbReference type="Pfam" id="PF04825"/>
    </source>
</evidence>
<dbReference type="InterPro" id="IPR006910">
    <property type="entry name" value="Rad21_Rec8_N"/>
</dbReference>
<dbReference type="EMBL" id="JAKMXF010000298">
    <property type="protein sequence ID" value="KAI6652557.1"/>
    <property type="molecule type" value="Genomic_DNA"/>
</dbReference>
<evidence type="ECO:0000313" key="5">
    <source>
        <dbReference type="Proteomes" id="UP001165289"/>
    </source>
</evidence>
<comment type="subcellular location">
    <subcellularLocation>
        <location evidence="1">Nucleus</location>
    </subcellularLocation>
</comment>
<keyword evidence="2" id="KW-0539">Nucleus</keyword>
<dbReference type="Proteomes" id="UP001165289">
    <property type="component" value="Unassembled WGS sequence"/>
</dbReference>
<evidence type="ECO:0000256" key="1">
    <source>
        <dbReference type="ARBA" id="ARBA00004123"/>
    </source>
</evidence>
<dbReference type="Pfam" id="PF04825">
    <property type="entry name" value="Rad21_Rec8_N"/>
    <property type="match status" value="1"/>
</dbReference>
<proteinExistence type="predicted"/>
<name>A0AAV7JUT0_9METZ</name>
<feature type="domain" description="Rad21/Rec8-like protein N-terminal" evidence="3">
    <location>
        <begin position="1"/>
        <end position="102"/>
    </location>
</feature>
<reference evidence="4 5" key="1">
    <citation type="journal article" date="2023" name="BMC Biol.">
        <title>The compact genome of the sponge Oopsacas minuta (Hexactinellida) is lacking key metazoan core genes.</title>
        <authorList>
            <person name="Santini S."/>
            <person name="Schenkelaars Q."/>
            <person name="Jourda C."/>
            <person name="Duchesne M."/>
            <person name="Belahbib H."/>
            <person name="Rocher C."/>
            <person name="Selva M."/>
            <person name="Riesgo A."/>
            <person name="Vervoort M."/>
            <person name="Leys S.P."/>
            <person name="Kodjabachian L."/>
            <person name="Le Bivic A."/>
            <person name="Borchiellini C."/>
            <person name="Claverie J.M."/>
            <person name="Renard E."/>
        </authorList>
    </citation>
    <scope>NUCLEOTIDE SEQUENCE [LARGE SCALE GENOMIC DNA]</scope>
    <source>
        <strain evidence="4">SPO-2</strain>
    </source>
</reference>
<accession>A0AAV7JUT0</accession>
<keyword evidence="5" id="KW-1185">Reference proteome</keyword>
<dbReference type="GO" id="GO:0007062">
    <property type="term" value="P:sister chromatid cohesion"/>
    <property type="evidence" value="ECO:0007669"/>
    <property type="project" value="InterPro"/>
</dbReference>
<organism evidence="4 5">
    <name type="scientific">Oopsacas minuta</name>
    <dbReference type="NCBI Taxonomy" id="111878"/>
    <lineage>
        <taxon>Eukaryota</taxon>
        <taxon>Metazoa</taxon>
        <taxon>Porifera</taxon>
        <taxon>Hexactinellida</taxon>
        <taxon>Hexasterophora</taxon>
        <taxon>Lyssacinosida</taxon>
        <taxon>Leucopsacidae</taxon>
        <taxon>Oopsacas</taxon>
    </lineage>
</organism>
<protein>
    <submittedName>
        <fullName evidence="4">Serine/arginine repetitive matrix protein 1-like</fullName>
    </submittedName>
</protein>
<evidence type="ECO:0000313" key="4">
    <source>
        <dbReference type="EMBL" id="KAI6652557.1"/>
    </source>
</evidence>
<comment type="caution">
    <text evidence="4">The sequence shown here is derived from an EMBL/GenBank/DDBJ whole genome shotgun (WGS) entry which is preliminary data.</text>
</comment>
<evidence type="ECO:0000256" key="2">
    <source>
        <dbReference type="ARBA" id="ARBA00023242"/>
    </source>
</evidence>
<dbReference type="GO" id="GO:0008278">
    <property type="term" value="C:cohesin complex"/>
    <property type="evidence" value="ECO:0007669"/>
    <property type="project" value="InterPro"/>
</dbReference>
<sequence>MFYPIHLLCGKRGRLGIVWIAGTAGFNHSTASFLNKRELLSVNIQMACREVVAPNQPMALRLAAILMLGIARIYKRQTKFLLVEVEDMYKDLKKHHSFSIDLVDSTNNKGSNLILTNCVGEVESFETDRLLTGVLSNLNLISYSSYTAYENSPIVSVDSIVMQSASDNSIALPPSRSIMLDTNNLTLDRRENDDLGGPFNLSFADNSFGQVRDSFNSDIDLPNGNISPMHYTATSPVPSNRNVRQAFSQCVLGAIDEELERPPKRQKKKNKLAIDYVTSMNNSQLRKNLDSETDIIKTTNSVWPKKQLRHHVTRLDSYLLANRHVTSLYHNPEWSELESIILPNTHRDETISSTNFSRLLESSTSHTTSIIRNTSNLSVNGLQADYSLENIEVNPMQIEEDLSLVPDAPIPCPSPQLPEVEDSSYQSFQLMNGSESFERRSIYSFQTEQILETFNELKQTARRPFIFLKDLFPSLRPNRKQVVKIFYSILKHAHTFHPEQRGAYEEILLRYD</sequence>
<dbReference type="InterPro" id="IPR039781">
    <property type="entry name" value="Rad21/Rec8-like"/>
</dbReference>
<dbReference type="AlphaFoldDB" id="A0AAV7JUT0"/>
<dbReference type="GO" id="GO:1990414">
    <property type="term" value="P:replication-born double-strand break repair via sister chromatid exchange"/>
    <property type="evidence" value="ECO:0007669"/>
    <property type="project" value="TreeGrafter"/>
</dbReference>
<dbReference type="PANTHER" id="PTHR12585:SF69">
    <property type="entry name" value="FI11703P"/>
    <property type="match status" value="1"/>
</dbReference>
<dbReference type="GO" id="GO:0003682">
    <property type="term" value="F:chromatin binding"/>
    <property type="evidence" value="ECO:0007669"/>
    <property type="project" value="TreeGrafter"/>
</dbReference>
<dbReference type="PANTHER" id="PTHR12585">
    <property type="entry name" value="SCC1 / RAD21 FAMILY MEMBER"/>
    <property type="match status" value="1"/>
</dbReference>